<name>A0ABQ9X4J1_9EUKA</name>
<organism evidence="1 2">
    <name type="scientific">Blattamonas nauphoetae</name>
    <dbReference type="NCBI Taxonomy" id="2049346"/>
    <lineage>
        <taxon>Eukaryota</taxon>
        <taxon>Metamonada</taxon>
        <taxon>Preaxostyla</taxon>
        <taxon>Oxymonadida</taxon>
        <taxon>Blattamonas</taxon>
    </lineage>
</organism>
<dbReference type="EMBL" id="JARBJD010000221">
    <property type="protein sequence ID" value="KAK2946688.1"/>
    <property type="molecule type" value="Genomic_DNA"/>
</dbReference>
<dbReference type="Proteomes" id="UP001281761">
    <property type="component" value="Unassembled WGS sequence"/>
</dbReference>
<gene>
    <name evidence="1" type="ORF">BLNAU_18360</name>
</gene>
<sequence length="161" mass="18249">MAIRPVTASTIPIHSQVHHVEGGWDKAVPWLPAPSGLTHCSPGEGAGLIHRVKRSAPLPTAAHRHARQQFAEVHADWTGDDWRKVMFSDESSVERCQNHGQQWLNGMLDSARYLNVVRRHVQQDGIRLSGEHFIFQQDNHCAHTADEALDYIERKWIQTVN</sequence>
<evidence type="ECO:0008006" key="3">
    <source>
        <dbReference type="Google" id="ProtNLM"/>
    </source>
</evidence>
<evidence type="ECO:0000313" key="1">
    <source>
        <dbReference type="EMBL" id="KAK2946688.1"/>
    </source>
</evidence>
<dbReference type="Gene3D" id="3.30.420.10">
    <property type="entry name" value="Ribonuclease H-like superfamily/Ribonuclease H"/>
    <property type="match status" value="1"/>
</dbReference>
<evidence type="ECO:0000313" key="2">
    <source>
        <dbReference type="Proteomes" id="UP001281761"/>
    </source>
</evidence>
<protein>
    <recommendedName>
        <fullName evidence="3">Transposase</fullName>
    </recommendedName>
</protein>
<reference evidence="1 2" key="1">
    <citation type="journal article" date="2022" name="bioRxiv">
        <title>Genomics of Preaxostyla Flagellates Illuminates Evolutionary Transitions and the Path Towards Mitochondrial Loss.</title>
        <authorList>
            <person name="Novak L.V.F."/>
            <person name="Treitli S.C."/>
            <person name="Pyrih J."/>
            <person name="Halakuc P."/>
            <person name="Pipaliya S.V."/>
            <person name="Vacek V."/>
            <person name="Brzon O."/>
            <person name="Soukal P."/>
            <person name="Eme L."/>
            <person name="Dacks J.B."/>
            <person name="Karnkowska A."/>
            <person name="Elias M."/>
            <person name="Hampl V."/>
        </authorList>
    </citation>
    <scope>NUCLEOTIDE SEQUENCE [LARGE SCALE GENOMIC DNA]</scope>
    <source>
        <strain evidence="1">NAU3</strain>
        <tissue evidence="1">Gut</tissue>
    </source>
</reference>
<comment type="caution">
    <text evidence="1">The sequence shown here is derived from an EMBL/GenBank/DDBJ whole genome shotgun (WGS) entry which is preliminary data.</text>
</comment>
<keyword evidence="2" id="KW-1185">Reference proteome</keyword>
<dbReference type="InterPro" id="IPR036397">
    <property type="entry name" value="RNaseH_sf"/>
</dbReference>
<accession>A0ABQ9X4J1</accession>
<proteinExistence type="predicted"/>